<reference evidence="21 22" key="2">
    <citation type="submission" date="2017-06" db="EMBL/GenBank/DDBJ databases">
        <authorList>
            <consortium name="Pathogen Informatics"/>
        </authorList>
    </citation>
    <scope>NUCLEOTIDE SEQUENCE [LARGE SCALE GENOMIC DNA]</scope>
    <source>
        <strain evidence="21 22">NCTC13833</strain>
    </source>
</reference>
<dbReference type="RefSeq" id="WP_095117370.1">
    <property type="nucleotide sequence ID" value="NZ_BMCB01000006.1"/>
</dbReference>
<evidence type="ECO:0000313" key="21">
    <source>
        <dbReference type="EMBL" id="SNW03136.1"/>
    </source>
</evidence>
<gene>
    <name evidence="18 21" type="primary">mgt</name>
    <name evidence="20" type="ORF">GCM10007183_12410</name>
    <name evidence="21" type="ORF">SAMEA4412661_01473</name>
</gene>
<evidence type="ECO:0000256" key="2">
    <source>
        <dbReference type="ARBA" id="ARBA00007739"/>
    </source>
</evidence>
<evidence type="ECO:0000256" key="14">
    <source>
        <dbReference type="ARBA" id="ARBA00023268"/>
    </source>
</evidence>
<keyword evidence="4" id="KW-0121">Carboxypeptidase</keyword>
<evidence type="ECO:0000256" key="12">
    <source>
        <dbReference type="ARBA" id="ARBA00022989"/>
    </source>
</evidence>
<keyword evidence="13 18" id="KW-0472">Membrane</keyword>
<dbReference type="SUPFAM" id="SSF53955">
    <property type="entry name" value="Lysozyme-like"/>
    <property type="match status" value="1"/>
</dbReference>
<name>A0A240C7G6_9STAP</name>
<evidence type="ECO:0000256" key="18">
    <source>
        <dbReference type="HAMAP-Rule" id="MF_01434"/>
    </source>
</evidence>
<evidence type="ECO:0000256" key="1">
    <source>
        <dbReference type="ARBA" id="ARBA00007090"/>
    </source>
</evidence>
<keyword evidence="6 18" id="KW-0328">Glycosyltransferase</keyword>
<evidence type="ECO:0000313" key="20">
    <source>
        <dbReference type="EMBL" id="GGA89705.1"/>
    </source>
</evidence>
<evidence type="ECO:0000256" key="11">
    <source>
        <dbReference type="ARBA" id="ARBA00022984"/>
    </source>
</evidence>
<keyword evidence="10 18" id="KW-0133">Cell shape</keyword>
<dbReference type="InterPro" id="IPR022978">
    <property type="entry name" value="Monofunct_glyco_trans"/>
</dbReference>
<dbReference type="GO" id="GO:0008360">
    <property type="term" value="P:regulation of cell shape"/>
    <property type="evidence" value="ECO:0007669"/>
    <property type="project" value="UniProtKB-KW"/>
</dbReference>
<dbReference type="FunFam" id="1.10.3810.10:FF:000001">
    <property type="entry name" value="Penicillin-binding protein 1A"/>
    <property type="match status" value="1"/>
</dbReference>
<dbReference type="GO" id="GO:0009252">
    <property type="term" value="P:peptidoglycan biosynthetic process"/>
    <property type="evidence" value="ECO:0007669"/>
    <property type="project" value="UniProtKB-UniRule"/>
</dbReference>
<dbReference type="NCBIfam" id="NF010008">
    <property type="entry name" value="PRK13481.1"/>
    <property type="match status" value="1"/>
</dbReference>
<dbReference type="Proteomes" id="UP000243706">
    <property type="component" value="Chromosome 1"/>
</dbReference>
<dbReference type="OrthoDB" id="9766909at2"/>
<dbReference type="InterPro" id="IPR036950">
    <property type="entry name" value="PBP_transglycosylase"/>
</dbReference>
<keyword evidence="3 18" id="KW-1003">Cell membrane</keyword>
<dbReference type="GO" id="GO:0008955">
    <property type="term" value="F:peptidoglycan glycosyltransferase activity"/>
    <property type="evidence" value="ECO:0007669"/>
    <property type="project" value="UniProtKB-UniRule"/>
</dbReference>
<keyword evidence="5" id="KW-0645">Protease</keyword>
<evidence type="ECO:0000256" key="4">
    <source>
        <dbReference type="ARBA" id="ARBA00022645"/>
    </source>
</evidence>
<evidence type="ECO:0000313" key="23">
    <source>
        <dbReference type="Proteomes" id="UP000652995"/>
    </source>
</evidence>
<comment type="similarity">
    <text evidence="18">Belongs to the glycosyltransferase 51 family.</text>
</comment>
<dbReference type="InterPro" id="IPR050396">
    <property type="entry name" value="Glycosyltr_51/Transpeptidase"/>
</dbReference>
<feature type="domain" description="Glycosyl transferase family 51" evidence="19">
    <location>
        <begin position="73"/>
        <end position="249"/>
    </location>
</feature>
<organism evidence="21 22">
    <name type="scientific">Staphylococcus muscae</name>
    <dbReference type="NCBI Taxonomy" id="1294"/>
    <lineage>
        <taxon>Bacteria</taxon>
        <taxon>Bacillati</taxon>
        <taxon>Bacillota</taxon>
        <taxon>Bacilli</taxon>
        <taxon>Bacillales</taxon>
        <taxon>Staphylococcaceae</taxon>
        <taxon>Staphylococcus</taxon>
    </lineage>
</organism>
<reference evidence="20" key="4">
    <citation type="submission" date="2024-05" db="EMBL/GenBank/DDBJ databases">
        <authorList>
            <person name="Sun Q."/>
            <person name="Sedlacek I."/>
        </authorList>
    </citation>
    <scope>NUCLEOTIDE SEQUENCE</scope>
    <source>
        <strain evidence="20">CCM 4175</strain>
    </source>
</reference>
<comment type="pathway">
    <text evidence="18">Cell wall biogenesis; peptidoglycan biosynthesis.</text>
</comment>
<evidence type="ECO:0000256" key="6">
    <source>
        <dbReference type="ARBA" id="ARBA00022676"/>
    </source>
</evidence>
<dbReference type="AlphaFoldDB" id="A0A240C7G6"/>
<evidence type="ECO:0000259" key="19">
    <source>
        <dbReference type="Pfam" id="PF00912"/>
    </source>
</evidence>
<evidence type="ECO:0000256" key="5">
    <source>
        <dbReference type="ARBA" id="ARBA00022670"/>
    </source>
</evidence>
<protein>
    <recommendedName>
        <fullName evidence="18">Monofunctional glycosyltransferase</fullName>
        <shortName evidence="18">MGT</shortName>
        <ecNumber evidence="18">2.4.99.28</ecNumber>
    </recommendedName>
    <alternativeName>
        <fullName evidence="18">Peptidoglycan TGase</fullName>
    </alternativeName>
</protein>
<dbReference type="GO" id="GO:0071555">
    <property type="term" value="P:cell wall organization"/>
    <property type="evidence" value="ECO:0007669"/>
    <property type="project" value="UniProtKB-KW"/>
</dbReference>
<evidence type="ECO:0000313" key="22">
    <source>
        <dbReference type="Proteomes" id="UP000243706"/>
    </source>
</evidence>
<evidence type="ECO:0000256" key="3">
    <source>
        <dbReference type="ARBA" id="ARBA00022475"/>
    </source>
</evidence>
<dbReference type="InterPro" id="IPR023346">
    <property type="entry name" value="Lysozyme-like_dom_sf"/>
</dbReference>
<dbReference type="GO" id="GO:0030288">
    <property type="term" value="C:outer membrane-bounded periplasmic space"/>
    <property type="evidence" value="ECO:0007669"/>
    <property type="project" value="TreeGrafter"/>
</dbReference>
<dbReference type="EMBL" id="BMCB01000006">
    <property type="protein sequence ID" value="GGA89705.1"/>
    <property type="molecule type" value="Genomic_DNA"/>
</dbReference>
<dbReference type="InterPro" id="IPR001264">
    <property type="entry name" value="Glyco_trans_51"/>
</dbReference>
<reference evidence="23" key="3">
    <citation type="journal article" date="2019" name="Int. J. Syst. Evol. Microbiol.">
        <title>The Global Catalogue of Microorganisms (GCM) 10K type strain sequencing project: providing services to taxonomists for standard genome sequencing and annotation.</title>
        <authorList>
            <consortium name="The Broad Institute Genomics Platform"/>
            <consortium name="The Broad Institute Genome Sequencing Center for Infectious Disease"/>
            <person name="Wu L."/>
            <person name="Ma J."/>
        </authorList>
    </citation>
    <scope>NUCLEOTIDE SEQUENCE [LARGE SCALE GENOMIC DNA]</scope>
    <source>
        <strain evidence="23">CCM 4175</strain>
    </source>
</reference>
<keyword evidence="7 18" id="KW-0808">Transferase</keyword>
<feature type="transmembrane region" description="Helical" evidence="18">
    <location>
        <begin position="43"/>
        <end position="62"/>
    </location>
</feature>
<comment type="catalytic activity">
    <reaction evidence="16">
        <text>Preferential cleavage: (Ac)2-L-Lys-D-Ala-|-D-Ala. Also transpeptidation of peptidyl-alanyl moieties that are N-acyl substituents of D-alanine.</text>
        <dbReference type="EC" id="3.4.16.4"/>
    </reaction>
</comment>
<dbReference type="PANTHER" id="PTHR32282">
    <property type="entry name" value="BINDING PROTEIN TRANSPEPTIDASE, PUTATIVE-RELATED"/>
    <property type="match status" value="1"/>
</dbReference>
<dbReference type="UniPathway" id="UPA00219"/>
<dbReference type="EC" id="2.4.99.28" evidence="18"/>
<keyword evidence="8 18" id="KW-0812">Transmembrane</keyword>
<reference evidence="20" key="1">
    <citation type="journal article" date="2014" name="Int. J. Syst. Evol. Microbiol.">
        <title>Complete genome of a new Firmicutes species belonging to the dominant human colonic microbiota ('Ruminococcus bicirculans') reveals two chromosomes and a selective capacity to utilize plant glucans.</title>
        <authorList>
            <consortium name="NISC Comparative Sequencing Program"/>
            <person name="Wegmann U."/>
            <person name="Louis P."/>
            <person name="Goesmann A."/>
            <person name="Henrissat B."/>
            <person name="Duncan S.H."/>
            <person name="Flint H.J."/>
        </authorList>
    </citation>
    <scope>NUCLEOTIDE SEQUENCE</scope>
    <source>
        <strain evidence="20">CCM 4175</strain>
    </source>
</reference>
<evidence type="ECO:0000256" key="7">
    <source>
        <dbReference type="ARBA" id="ARBA00022679"/>
    </source>
</evidence>
<keyword evidence="14" id="KW-0511">Multifunctional enzyme</keyword>
<evidence type="ECO:0000256" key="9">
    <source>
        <dbReference type="ARBA" id="ARBA00022801"/>
    </source>
</evidence>
<evidence type="ECO:0000256" key="13">
    <source>
        <dbReference type="ARBA" id="ARBA00023136"/>
    </source>
</evidence>
<evidence type="ECO:0000256" key="10">
    <source>
        <dbReference type="ARBA" id="ARBA00022960"/>
    </source>
</evidence>
<sequence>MKRSDRIARNEQPYVKNEPHYNTYYRPVGTPPSKKRPRRIFRTFLLTLTVIALLFIGLMFFLSQRADVSDLSQIEQKATYVDAEAMPSYTKGAFIAVEDRRFYKHHGVDFKGSIRAIFSSIKDPDQLQGGSTITQQLVKNYYYDNQQTMTRKLKEMFVAWRVEDEYEKDEILGYYLNNIFFGDNSYTIESAANYYFGTTTNVNNTNLPQITVLQSAILASKVNAPSVYRVNDMSPSFVNRTKSTLEKMKQQGYITETQYTEALQQLGAS</sequence>
<comment type="subcellular location">
    <subcellularLocation>
        <location evidence="18">Cell membrane</location>
        <topology evidence="18">Single-pass membrane protein</topology>
    </subcellularLocation>
</comment>
<keyword evidence="9" id="KW-0378">Hydrolase</keyword>
<dbReference type="KEGG" id="smus:C7J88_04045"/>
<dbReference type="GO" id="GO:0006508">
    <property type="term" value="P:proteolysis"/>
    <property type="evidence" value="ECO:0007669"/>
    <property type="project" value="UniProtKB-KW"/>
</dbReference>
<accession>A0A240C7G6</accession>
<comment type="function">
    <text evidence="18">Peptidoglycan polymerase that catalyzes glycan chain elongation using lipid-linked disaccharide-pentapeptide as the substrate.</text>
</comment>
<evidence type="ECO:0000256" key="15">
    <source>
        <dbReference type="ARBA" id="ARBA00023316"/>
    </source>
</evidence>
<dbReference type="PANTHER" id="PTHR32282:SF11">
    <property type="entry name" value="PENICILLIN-BINDING PROTEIN 1B"/>
    <property type="match status" value="1"/>
</dbReference>
<dbReference type="Gene3D" id="1.10.3810.10">
    <property type="entry name" value="Biosynthetic peptidoglycan transglycosylase-like"/>
    <property type="match status" value="1"/>
</dbReference>
<evidence type="ECO:0000256" key="16">
    <source>
        <dbReference type="ARBA" id="ARBA00034000"/>
    </source>
</evidence>
<dbReference type="EMBL" id="LT906464">
    <property type="protein sequence ID" value="SNW03136.1"/>
    <property type="molecule type" value="Genomic_DNA"/>
</dbReference>
<comment type="catalytic activity">
    <reaction evidence="17 18">
        <text>[GlcNAc-(1-&gt;4)-Mur2Ac(oyl-L-Ala-gamma-D-Glu-L-Lys-D-Ala-D-Ala)](n)-di-trans,octa-cis-undecaprenyl diphosphate + beta-D-GlcNAc-(1-&gt;4)-Mur2Ac(oyl-L-Ala-gamma-D-Glu-L-Lys-D-Ala-D-Ala)-di-trans,octa-cis-undecaprenyl diphosphate = [GlcNAc-(1-&gt;4)-Mur2Ac(oyl-L-Ala-gamma-D-Glu-L-Lys-D-Ala-D-Ala)](n+1)-di-trans,octa-cis-undecaprenyl diphosphate + di-trans,octa-cis-undecaprenyl diphosphate + H(+)</text>
        <dbReference type="Rhea" id="RHEA:23708"/>
        <dbReference type="Rhea" id="RHEA-COMP:9602"/>
        <dbReference type="Rhea" id="RHEA-COMP:9603"/>
        <dbReference type="ChEBI" id="CHEBI:15378"/>
        <dbReference type="ChEBI" id="CHEBI:58405"/>
        <dbReference type="ChEBI" id="CHEBI:60033"/>
        <dbReference type="ChEBI" id="CHEBI:78435"/>
        <dbReference type="EC" id="2.4.99.28"/>
    </reaction>
</comment>
<keyword evidence="23" id="KW-1185">Reference proteome</keyword>
<comment type="similarity">
    <text evidence="2">In the N-terminal section; belongs to the glycosyltransferase 51 family.</text>
</comment>
<proteinExistence type="inferred from homology"/>
<keyword evidence="15 18" id="KW-0961">Cell wall biogenesis/degradation</keyword>
<dbReference type="HAMAP" id="MF_01434">
    <property type="entry name" value="MGT"/>
    <property type="match status" value="1"/>
</dbReference>
<dbReference type="Proteomes" id="UP000652995">
    <property type="component" value="Unassembled WGS sequence"/>
</dbReference>
<keyword evidence="11 18" id="KW-0573">Peptidoglycan synthesis</keyword>
<keyword evidence="12 18" id="KW-1133">Transmembrane helix</keyword>
<dbReference type="Pfam" id="PF00912">
    <property type="entry name" value="Transgly"/>
    <property type="match status" value="1"/>
</dbReference>
<dbReference type="GO" id="GO:0009002">
    <property type="term" value="F:serine-type D-Ala-D-Ala carboxypeptidase activity"/>
    <property type="evidence" value="ECO:0007669"/>
    <property type="project" value="UniProtKB-EC"/>
</dbReference>
<dbReference type="GO" id="GO:0005886">
    <property type="term" value="C:plasma membrane"/>
    <property type="evidence" value="ECO:0007669"/>
    <property type="project" value="UniProtKB-SubCell"/>
</dbReference>
<evidence type="ECO:0000256" key="17">
    <source>
        <dbReference type="ARBA" id="ARBA00049902"/>
    </source>
</evidence>
<evidence type="ECO:0000256" key="8">
    <source>
        <dbReference type="ARBA" id="ARBA00022692"/>
    </source>
</evidence>
<comment type="similarity">
    <text evidence="1">In the C-terminal section; belongs to the transpeptidase family.</text>
</comment>